<dbReference type="AlphaFoldDB" id="A0A0E9PPG2"/>
<proteinExistence type="predicted"/>
<reference evidence="1" key="2">
    <citation type="journal article" date="2015" name="Fish Shellfish Immunol.">
        <title>Early steps in the European eel (Anguilla anguilla)-Vibrio vulnificus interaction in the gills: Role of the RtxA13 toxin.</title>
        <authorList>
            <person name="Callol A."/>
            <person name="Pajuelo D."/>
            <person name="Ebbesson L."/>
            <person name="Teles M."/>
            <person name="MacKenzie S."/>
            <person name="Amaro C."/>
        </authorList>
    </citation>
    <scope>NUCLEOTIDE SEQUENCE</scope>
</reference>
<sequence length="19" mass="2334">MVTDFCCLQEWNMFPNILE</sequence>
<accession>A0A0E9PPG2</accession>
<name>A0A0E9PPG2_ANGAN</name>
<evidence type="ECO:0000313" key="1">
    <source>
        <dbReference type="EMBL" id="JAH05960.1"/>
    </source>
</evidence>
<protein>
    <submittedName>
        <fullName evidence="1">Uncharacterized protein</fullName>
    </submittedName>
</protein>
<dbReference type="EMBL" id="GBXM01102617">
    <property type="protein sequence ID" value="JAH05960.1"/>
    <property type="molecule type" value="Transcribed_RNA"/>
</dbReference>
<organism evidence="1">
    <name type="scientific">Anguilla anguilla</name>
    <name type="common">European freshwater eel</name>
    <name type="synonym">Muraena anguilla</name>
    <dbReference type="NCBI Taxonomy" id="7936"/>
    <lineage>
        <taxon>Eukaryota</taxon>
        <taxon>Metazoa</taxon>
        <taxon>Chordata</taxon>
        <taxon>Craniata</taxon>
        <taxon>Vertebrata</taxon>
        <taxon>Euteleostomi</taxon>
        <taxon>Actinopterygii</taxon>
        <taxon>Neopterygii</taxon>
        <taxon>Teleostei</taxon>
        <taxon>Anguilliformes</taxon>
        <taxon>Anguillidae</taxon>
        <taxon>Anguilla</taxon>
    </lineage>
</organism>
<reference evidence="1" key="1">
    <citation type="submission" date="2014-11" db="EMBL/GenBank/DDBJ databases">
        <authorList>
            <person name="Amaro Gonzalez C."/>
        </authorList>
    </citation>
    <scope>NUCLEOTIDE SEQUENCE</scope>
</reference>